<organism evidence="1 2">
    <name type="scientific">Salinimicrobium gaetbulicola</name>
    <dbReference type="NCBI Taxonomy" id="999702"/>
    <lineage>
        <taxon>Bacteria</taxon>
        <taxon>Pseudomonadati</taxon>
        <taxon>Bacteroidota</taxon>
        <taxon>Flavobacteriia</taxon>
        <taxon>Flavobacteriales</taxon>
        <taxon>Flavobacteriaceae</taxon>
        <taxon>Salinimicrobium</taxon>
    </lineage>
</organism>
<evidence type="ECO:0000313" key="2">
    <source>
        <dbReference type="Proteomes" id="UP001597100"/>
    </source>
</evidence>
<dbReference type="RefSeq" id="WP_380739567.1">
    <property type="nucleotide sequence ID" value="NZ_JBHTJP010000035.1"/>
</dbReference>
<gene>
    <name evidence="1" type="ORF">ACFQ1G_11175</name>
</gene>
<proteinExistence type="predicted"/>
<accession>A0ABW3IGW8</accession>
<reference evidence="2" key="1">
    <citation type="journal article" date="2019" name="Int. J. Syst. Evol. Microbiol.">
        <title>The Global Catalogue of Microorganisms (GCM) 10K type strain sequencing project: providing services to taxonomists for standard genome sequencing and annotation.</title>
        <authorList>
            <consortium name="The Broad Institute Genomics Platform"/>
            <consortium name="The Broad Institute Genome Sequencing Center for Infectious Disease"/>
            <person name="Wu L."/>
            <person name="Ma J."/>
        </authorList>
    </citation>
    <scope>NUCLEOTIDE SEQUENCE [LARGE SCALE GENOMIC DNA]</scope>
    <source>
        <strain evidence="2">CCUG 60898</strain>
    </source>
</reference>
<comment type="caution">
    <text evidence="1">The sequence shown here is derived from an EMBL/GenBank/DDBJ whole genome shotgun (WGS) entry which is preliminary data.</text>
</comment>
<evidence type="ECO:0000313" key="1">
    <source>
        <dbReference type="EMBL" id="MFD0977354.1"/>
    </source>
</evidence>
<dbReference type="EMBL" id="JBHTJP010000035">
    <property type="protein sequence ID" value="MFD0977354.1"/>
    <property type="molecule type" value="Genomic_DNA"/>
</dbReference>
<dbReference type="Pfam" id="PF19459">
    <property type="entry name" value="DUF5996"/>
    <property type="match status" value="1"/>
</dbReference>
<name>A0ABW3IGW8_9FLAO</name>
<protein>
    <submittedName>
        <fullName evidence="1">DUF5996 family protein</fullName>
    </submittedName>
</protein>
<keyword evidence="2" id="KW-1185">Reference proteome</keyword>
<dbReference type="Proteomes" id="UP001597100">
    <property type="component" value="Unassembled WGS sequence"/>
</dbReference>
<dbReference type="InterPro" id="IPR046038">
    <property type="entry name" value="DUF5996"/>
</dbReference>
<sequence>MESKKWPRLSFEEGKETYDTVHLWTQIVGKIKLESLPWVNHSWHVALQVTPTGLTTGDLPSAKKNFKIDLDFIDHRLNIFTSKKEEKTFSLLDLSVAEFYKKLTGDLNKLEIEIKIHKVPNEISDPIAFDLDDSHATYSPKVAVAFQYALLKVNKVFNEFRAEFIGKASPVHFFWGSFDLAASRFSGRKAPVHPGGFPNLPDRVAREAYSHEVCSCGFWQGNDSVPFAAFYCYIYPQPSGFESASVQPEKAYFHKELGEFILPYSEVQSAEDPEQMLLEFLHSTYSAAADLAKWNREDLEKQE</sequence>